<dbReference type="AlphaFoldDB" id="A0A9X1F8H3"/>
<keyword evidence="3" id="KW-1185">Reference proteome</keyword>
<gene>
    <name evidence="2" type="ORF">KCG49_09485</name>
</gene>
<dbReference type="PANTHER" id="PTHR36444">
    <property type="entry name" value="TRANSCRIPTIONAL REGULATOR PROTEIN YOBU-RELATED"/>
    <property type="match status" value="1"/>
</dbReference>
<name>A0A9X1F8H3_9FLAO</name>
<protein>
    <submittedName>
        <fullName evidence="2">GyrI-like domain-containing protein</fullName>
    </submittedName>
</protein>
<dbReference type="Pfam" id="PF14526">
    <property type="entry name" value="Cass2"/>
    <property type="match status" value="1"/>
</dbReference>
<evidence type="ECO:0000259" key="1">
    <source>
        <dbReference type="SMART" id="SM00871"/>
    </source>
</evidence>
<proteinExistence type="predicted"/>
<dbReference type="Proteomes" id="UP001138894">
    <property type="component" value="Unassembled WGS sequence"/>
</dbReference>
<sequence>MKYKIFEAKDINIIGVKAQASFVTNGQVTSQLAKQFMPRLKEITNLKDNYSLSLQNYYGFNSINLSPTTSFEKWIGVEVNSLDIIPEGLETLTITSGKYLVIDFKGSIPQFMQLWQHIHLDWLPKSEFELDDRPHFERLPFSYNPTQEVNEEEIWIPIK</sequence>
<evidence type="ECO:0000313" key="3">
    <source>
        <dbReference type="Proteomes" id="UP001138894"/>
    </source>
</evidence>
<dbReference type="InterPro" id="IPR053182">
    <property type="entry name" value="YobU-like_regulator"/>
</dbReference>
<comment type="caution">
    <text evidence="2">The sequence shown here is derived from an EMBL/GenBank/DDBJ whole genome shotgun (WGS) entry which is preliminary data.</text>
</comment>
<reference evidence="2" key="1">
    <citation type="submission" date="2021-04" db="EMBL/GenBank/DDBJ databases">
        <authorList>
            <person name="Pira H."/>
            <person name="Risdian C."/>
            <person name="Wink J."/>
        </authorList>
    </citation>
    <scope>NUCLEOTIDE SEQUENCE</scope>
    <source>
        <strain evidence="2">WHY3</strain>
    </source>
</reference>
<dbReference type="RefSeq" id="WP_218546116.1">
    <property type="nucleotide sequence ID" value="NZ_JAGSPD010000006.1"/>
</dbReference>
<dbReference type="PANTHER" id="PTHR36444:SF3">
    <property type="entry name" value="TRANSCRIPTIONAL ACTIVATOR, PUTATIVE-RELATED"/>
    <property type="match status" value="1"/>
</dbReference>
<evidence type="ECO:0000313" key="2">
    <source>
        <dbReference type="EMBL" id="MBV7269417.1"/>
    </source>
</evidence>
<organism evidence="2 3">
    <name type="scientific">Winogradskyella luteola</name>
    <dbReference type="NCBI Taxonomy" id="2828330"/>
    <lineage>
        <taxon>Bacteria</taxon>
        <taxon>Pseudomonadati</taxon>
        <taxon>Bacteroidota</taxon>
        <taxon>Flavobacteriia</taxon>
        <taxon>Flavobacteriales</taxon>
        <taxon>Flavobacteriaceae</taxon>
        <taxon>Winogradskyella</taxon>
    </lineage>
</organism>
<dbReference type="InterPro" id="IPR010499">
    <property type="entry name" value="AraC_E-bd"/>
</dbReference>
<dbReference type="InterPro" id="IPR029441">
    <property type="entry name" value="Cass2"/>
</dbReference>
<dbReference type="EMBL" id="JAGSPD010000006">
    <property type="protein sequence ID" value="MBV7269417.1"/>
    <property type="molecule type" value="Genomic_DNA"/>
</dbReference>
<feature type="domain" description="AraC effector-binding" evidence="1">
    <location>
        <begin position="1"/>
        <end position="159"/>
    </location>
</feature>
<accession>A0A9X1F8H3</accession>
<dbReference type="SMART" id="SM00871">
    <property type="entry name" value="AraC_E_bind"/>
    <property type="match status" value="1"/>
</dbReference>